<evidence type="ECO:0008006" key="3">
    <source>
        <dbReference type="Google" id="ProtNLM"/>
    </source>
</evidence>
<dbReference type="Proteomes" id="UP001642260">
    <property type="component" value="Unassembled WGS sequence"/>
</dbReference>
<dbReference type="AlphaFoldDB" id="A0ABC8JQ30"/>
<accession>A0ABC8JQ30</accession>
<organism evidence="1 2">
    <name type="scientific">Eruca vesicaria subsp. sativa</name>
    <name type="common">Garden rocket</name>
    <name type="synonym">Eruca sativa</name>
    <dbReference type="NCBI Taxonomy" id="29727"/>
    <lineage>
        <taxon>Eukaryota</taxon>
        <taxon>Viridiplantae</taxon>
        <taxon>Streptophyta</taxon>
        <taxon>Embryophyta</taxon>
        <taxon>Tracheophyta</taxon>
        <taxon>Spermatophyta</taxon>
        <taxon>Magnoliopsida</taxon>
        <taxon>eudicotyledons</taxon>
        <taxon>Gunneridae</taxon>
        <taxon>Pentapetalae</taxon>
        <taxon>rosids</taxon>
        <taxon>malvids</taxon>
        <taxon>Brassicales</taxon>
        <taxon>Brassicaceae</taxon>
        <taxon>Brassiceae</taxon>
        <taxon>Eruca</taxon>
    </lineage>
</organism>
<name>A0ABC8JQ30_ERUVS</name>
<reference evidence="1 2" key="1">
    <citation type="submission" date="2022-03" db="EMBL/GenBank/DDBJ databases">
        <authorList>
            <person name="Macdonald S."/>
            <person name="Ahmed S."/>
            <person name="Newling K."/>
        </authorList>
    </citation>
    <scope>NUCLEOTIDE SEQUENCE [LARGE SCALE GENOMIC DNA]</scope>
</reference>
<comment type="caution">
    <text evidence="1">The sequence shown here is derived from an EMBL/GenBank/DDBJ whole genome shotgun (WGS) entry which is preliminary data.</text>
</comment>
<evidence type="ECO:0000313" key="2">
    <source>
        <dbReference type="Proteomes" id="UP001642260"/>
    </source>
</evidence>
<keyword evidence="2" id="KW-1185">Reference proteome</keyword>
<dbReference type="EMBL" id="CAKOAT010126377">
    <property type="protein sequence ID" value="CAH8334813.1"/>
    <property type="molecule type" value="Genomic_DNA"/>
</dbReference>
<protein>
    <recommendedName>
        <fullName evidence="3">EB domain-containing protein</fullName>
    </recommendedName>
</protein>
<evidence type="ECO:0000313" key="1">
    <source>
        <dbReference type="EMBL" id="CAH8334813.1"/>
    </source>
</evidence>
<sequence>MCAYLGATMVSVPTAEAQVFLPCKTSRDCGYLHCSSGTGHCVKSQCQCSDSMTAKSDNFKPTNYAQPCNKTSDCDPRYEPICVTGSYLCYYGHCSCVH</sequence>
<gene>
    <name evidence="1" type="ORF">ERUC_LOCUS13398</name>
</gene>
<proteinExistence type="predicted"/>